<comment type="caution">
    <text evidence="1">The sequence shown here is derived from an EMBL/GenBank/DDBJ whole genome shotgun (WGS) entry which is preliminary data.</text>
</comment>
<keyword evidence="2" id="KW-1185">Reference proteome</keyword>
<dbReference type="RefSeq" id="WP_380963309.1">
    <property type="nucleotide sequence ID" value="NZ_JBHTCO010000003.1"/>
</dbReference>
<gene>
    <name evidence="1" type="ORF">ACFQRG_02525</name>
</gene>
<dbReference type="EMBL" id="JBHTCO010000003">
    <property type="protein sequence ID" value="MFC7391869.1"/>
    <property type="molecule type" value="Genomic_DNA"/>
</dbReference>
<evidence type="ECO:0000313" key="1">
    <source>
        <dbReference type="EMBL" id="MFC7391869.1"/>
    </source>
</evidence>
<dbReference type="Proteomes" id="UP001596505">
    <property type="component" value="Unassembled WGS sequence"/>
</dbReference>
<accession>A0ABW2PRA2</accession>
<name>A0ABW2PRA2_9BACL</name>
<evidence type="ECO:0000313" key="2">
    <source>
        <dbReference type="Proteomes" id="UP001596505"/>
    </source>
</evidence>
<protein>
    <recommendedName>
        <fullName evidence="3">N-acetyltransferase domain-containing protein</fullName>
    </recommendedName>
</protein>
<organism evidence="1 2">
    <name type="scientific">Scopulibacillus cellulosilyticus</name>
    <dbReference type="NCBI Taxonomy" id="2665665"/>
    <lineage>
        <taxon>Bacteria</taxon>
        <taxon>Bacillati</taxon>
        <taxon>Bacillota</taxon>
        <taxon>Bacilli</taxon>
        <taxon>Bacillales</taxon>
        <taxon>Sporolactobacillaceae</taxon>
        <taxon>Scopulibacillus</taxon>
    </lineage>
</organism>
<proteinExistence type="predicted"/>
<sequence>MNKVVYTAKTEDWIRIKRFAKDTGVHLPEPNGKIQFLLMADKPGELAAIIGIDTTYREAVLRSLVIDGHKCKSDDVFYFLNTALAYASEQKASAVYFATPAGSSLFTPLGFEEVEFSRLPEYLKQDWEKTYTNYPQEVVFLMKKLCT</sequence>
<evidence type="ECO:0008006" key="3">
    <source>
        <dbReference type="Google" id="ProtNLM"/>
    </source>
</evidence>
<reference evidence="2" key="1">
    <citation type="journal article" date="2019" name="Int. J. Syst. Evol. Microbiol.">
        <title>The Global Catalogue of Microorganisms (GCM) 10K type strain sequencing project: providing services to taxonomists for standard genome sequencing and annotation.</title>
        <authorList>
            <consortium name="The Broad Institute Genomics Platform"/>
            <consortium name="The Broad Institute Genome Sequencing Center for Infectious Disease"/>
            <person name="Wu L."/>
            <person name="Ma J."/>
        </authorList>
    </citation>
    <scope>NUCLEOTIDE SEQUENCE [LARGE SCALE GENOMIC DNA]</scope>
    <source>
        <strain evidence="2">CGMCC 1.16305</strain>
    </source>
</reference>